<comment type="cofactor">
    <cofactor evidence="9">
        <name>Mg(2+)</name>
        <dbReference type="ChEBI" id="CHEBI:18420"/>
    </cofactor>
    <cofactor evidence="9">
        <name>Mn(2+)</name>
        <dbReference type="ChEBI" id="CHEBI:29035"/>
    </cofactor>
</comment>
<keyword evidence="7 9" id="KW-0414">Isoprene biosynthesis</keyword>
<feature type="binding site" evidence="9">
    <location>
        <position position="163"/>
    </location>
    <ligand>
        <name>Mn(2+)</name>
        <dbReference type="ChEBI" id="CHEBI:29035"/>
    </ligand>
</feature>
<dbReference type="EC" id="1.1.1.267" evidence="9"/>
<dbReference type="NCBIfam" id="TIGR00243">
    <property type="entry name" value="Dxr"/>
    <property type="match status" value="1"/>
</dbReference>
<comment type="catalytic activity">
    <reaction evidence="8">
        <text>2-C-methyl-D-erythritol 4-phosphate + NADP(+) = 1-deoxy-D-xylulose 5-phosphate + NADPH + H(+)</text>
        <dbReference type="Rhea" id="RHEA:13717"/>
        <dbReference type="ChEBI" id="CHEBI:15378"/>
        <dbReference type="ChEBI" id="CHEBI:57783"/>
        <dbReference type="ChEBI" id="CHEBI:57792"/>
        <dbReference type="ChEBI" id="CHEBI:58262"/>
        <dbReference type="ChEBI" id="CHEBI:58349"/>
        <dbReference type="EC" id="1.1.1.267"/>
    </reaction>
    <physiologicalReaction direction="right-to-left" evidence="8">
        <dbReference type="Rhea" id="RHEA:13719"/>
    </physiologicalReaction>
</comment>
<keyword evidence="3 9" id="KW-0479">Metal-binding</keyword>
<dbReference type="InterPro" id="IPR013644">
    <property type="entry name" value="DXP_reductoisomerase_C"/>
</dbReference>
<dbReference type="HAMAP" id="MF_00183">
    <property type="entry name" value="DXP_reductoisom"/>
    <property type="match status" value="1"/>
</dbReference>
<evidence type="ECO:0000313" key="14">
    <source>
        <dbReference type="Proteomes" id="UP000694001"/>
    </source>
</evidence>
<feature type="binding site" evidence="9">
    <location>
        <position position="25"/>
    </location>
    <ligand>
        <name>NADPH</name>
        <dbReference type="ChEBI" id="CHEBI:57783"/>
    </ligand>
</feature>
<dbReference type="GO" id="GO:0070402">
    <property type="term" value="F:NADPH binding"/>
    <property type="evidence" value="ECO:0007669"/>
    <property type="project" value="InterPro"/>
</dbReference>
<dbReference type="GO" id="GO:0030604">
    <property type="term" value="F:1-deoxy-D-xylulose-5-phosphate reductoisomerase activity"/>
    <property type="evidence" value="ECO:0007669"/>
    <property type="project" value="UniProtKB-UniRule"/>
</dbReference>
<dbReference type="Proteomes" id="UP000694001">
    <property type="component" value="Chromosome"/>
</dbReference>
<feature type="binding site" evidence="9">
    <location>
        <position position="161"/>
    </location>
    <ligand>
        <name>Mn(2+)</name>
        <dbReference type="ChEBI" id="CHEBI:29035"/>
    </ligand>
</feature>
<evidence type="ECO:0000259" key="10">
    <source>
        <dbReference type="Pfam" id="PF02670"/>
    </source>
</evidence>
<feature type="binding site" evidence="9">
    <location>
        <position position="137"/>
    </location>
    <ligand>
        <name>NADPH</name>
        <dbReference type="ChEBI" id="CHEBI:57783"/>
    </ligand>
</feature>
<dbReference type="InterPro" id="IPR026877">
    <property type="entry name" value="DXPR_C"/>
</dbReference>
<reference evidence="13" key="1">
    <citation type="submission" date="2021-06" db="EMBL/GenBank/DDBJ databases">
        <title>Elioraea tepida, sp. nov., a moderately thermophilic aerobic anoxygenic phototrophic bacterium isolated from an alkaline siliceous hot spring mat community in Yellowstone National Park, WY, USA.</title>
        <authorList>
            <person name="Saini M.K."/>
            <person name="Yoshida S."/>
            <person name="Sebastian A."/>
            <person name="Hirose S."/>
            <person name="Hara E."/>
            <person name="Tamaki H."/>
            <person name="Soulier N.T."/>
            <person name="Albert I."/>
            <person name="Hanada S."/>
            <person name="Bryant D.A."/>
            <person name="Tank M."/>
        </authorList>
    </citation>
    <scope>NUCLEOTIDE SEQUENCE</scope>
    <source>
        <strain evidence="13">MS-P2</strain>
    </source>
</reference>
<comment type="similarity">
    <text evidence="2 9">Belongs to the DXR family.</text>
</comment>
<dbReference type="EMBL" id="CP076448">
    <property type="protein sequence ID" value="QXM26385.1"/>
    <property type="molecule type" value="Genomic_DNA"/>
</dbReference>
<keyword evidence="6 9" id="KW-0464">Manganese</keyword>
<feature type="binding site" evidence="9">
    <location>
        <position position="187"/>
    </location>
    <ligand>
        <name>1-deoxy-D-xylulose 5-phosphate</name>
        <dbReference type="ChEBI" id="CHEBI:57792"/>
    </ligand>
</feature>
<feature type="binding site" evidence="9">
    <location>
        <position position="24"/>
    </location>
    <ligand>
        <name>NADPH</name>
        <dbReference type="ChEBI" id="CHEBI:57783"/>
    </ligand>
</feature>
<feature type="binding site" evidence="9">
    <location>
        <position position="52"/>
    </location>
    <ligand>
        <name>NADPH</name>
        <dbReference type="ChEBI" id="CHEBI:57783"/>
    </ligand>
</feature>
<comment type="pathway">
    <text evidence="1 9">Isoprenoid biosynthesis; isopentenyl diphosphate biosynthesis via DXP pathway; isopentenyl diphosphate from 1-deoxy-D-xylulose 5-phosphate: step 1/6.</text>
</comment>
<feature type="binding site" evidence="9">
    <location>
        <position position="163"/>
    </location>
    <ligand>
        <name>1-deoxy-D-xylulose 5-phosphate</name>
        <dbReference type="ChEBI" id="CHEBI:57792"/>
    </ligand>
</feature>
<dbReference type="Pfam" id="PF13288">
    <property type="entry name" value="DXPR_C"/>
    <property type="match status" value="1"/>
</dbReference>
<comment type="function">
    <text evidence="9">Catalyzes the NADPH-dependent rearrangement and reduction of 1-deoxy-D-xylulose-5-phosphate (DXP) to 2-C-methyl-D-erythritol 4-phosphate (MEP).</text>
</comment>
<dbReference type="PANTHER" id="PTHR30525:SF0">
    <property type="entry name" value="1-DEOXY-D-XYLULOSE 5-PHOSPHATE REDUCTOISOMERASE, CHLOROPLASTIC"/>
    <property type="match status" value="1"/>
</dbReference>
<dbReference type="FunFam" id="3.40.50.720:FF:000045">
    <property type="entry name" value="1-deoxy-D-xylulose 5-phosphate reductoisomerase"/>
    <property type="match status" value="1"/>
</dbReference>
<keyword evidence="4 9" id="KW-0521">NADP</keyword>
<protein>
    <recommendedName>
        <fullName evidence="9">1-deoxy-D-xylulose 5-phosphate reductoisomerase</fullName>
        <shortName evidence="9">DXP reductoisomerase</shortName>
        <ecNumber evidence="9">1.1.1.267</ecNumber>
    </recommendedName>
    <alternativeName>
        <fullName evidence="9">1-deoxyxylulose-5-phosphate reductoisomerase</fullName>
    </alternativeName>
    <alternativeName>
        <fullName evidence="9">2-C-methyl-D-erythritol 4-phosphate synthase</fullName>
    </alternativeName>
</protein>
<dbReference type="GO" id="GO:0051484">
    <property type="term" value="P:isopentenyl diphosphate biosynthetic process, methylerythritol 4-phosphate pathway involved in terpenoid biosynthetic process"/>
    <property type="evidence" value="ECO:0007669"/>
    <property type="project" value="TreeGrafter"/>
</dbReference>
<evidence type="ECO:0000256" key="4">
    <source>
        <dbReference type="ARBA" id="ARBA00022857"/>
    </source>
</evidence>
<evidence type="ECO:0000256" key="5">
    <source>
        <dbReference type="ARBA" id="ARBA00023002"/>
    </source>
</evidence>
<organism evidence="13 14">
    <name type="scientific">Elioraea tepida</name>
    <dbReference type="NCBI Taxonomy" id="2843330"/>
    <lineage>
        <taxon>Bacteria</taxon>
        <taxon>Pseudomonadati</taxon>
        <taxon>Pseudomonadota</taxon>
        <taxon>Alphaproteobacteria</taxon>
        <taxon>Acetobacterales</taxon>
        <taxon>Elioraeaceae</taxon>
        <taxon>Elioraea</taxon>
    </lineage>
</organism>
<evidence type="ECO:0000256" key="2">
    <source>
        <dbReference type="ARBA" id="ARBA00006825"/>
    </source>
</evidence>
<evidence type="ECO:0000256" key="3">
    <source>
        <dbReference type="ARBA" id="ARBA00022723"/>
    </source>
</evidence>
<keyword evidence="14" id="KW-1185">Reference proteome</keyword>
<keyword evidence="9" id="KW-0460">Magnesium</keyword>
<accession>A0A975U4Y1</accession>
<dbReference type="GO" id="GO:0030145">
    <property type="term" value="F:manganese ion binding"/>
    <property type="evidence" value="ECO:0007669"/>
    <property type="project" value="TreeGrafter"/>
</dbReference>
<dbReference type="InterPro" id="IPR013512">
    <property type="entry name" value="DXP_reductoisomerase_N"/>
</dbReference>
<feature type="binding site" evidence="9">
    <location>
        <position position="135"/>
    </location>
    <ligand>
        <name>NADPH</name>
        <dbReference type="ChEBI" id="CHEBI:57783"/>
    </ligand>
</feature>
<feature type="binding site" evidence="9">
    <location>
        <position position="210"/>
    </location>
    <ligand>
        <name>1-deoxy-D-xylulose 5-phosphate</name>
        <dbReference type="ChEBI" id="CHEBI:57792"/>
    </ligand>
</feature>
<keyword evidence="5 9" id="KW-0560">Oxidoreductase</keyword>
<evidence type="ECO:0000256" key="7">
    <source>
        <dbReference type="ARBA" id="ARBA00023229"/>
    </source>
</evidence>
<dbReference type="Pfam" id="PF08436">
    <property type="entry name" value="DXP_redisom_C"/>
    <property type="match status" value="1"/>
</dbReference>
<dbReference type="RefSeq" id="WP_218287436.1">
    <property type="nucleotide sequence ID" value="NZ_CP076448.1"/>
</dbReference>
<feature type="binding site" evidence="9">
    <location>
        <position position="216"/>
    </location>
    <ligand>
        <name>NADPH</name>
        <dbReference type="ChEBI" id="CHEBI:57783"/>
    </ligand>
</feature>
<evidence type="ECO:0000256" key="8">
    <source>
        <dbReference type="ARBA" id="ARBA00048543"/>
    </source>
</evidence>
<evidence type="ECO:0000256" key="9">
    <source>
        <dbReference type="HAMAP-Rule" id="MF_00183"/>
    </source>
</evidence>
<feature type="binding site" evidence="9">
    <location>
        <position position="162"/>
    </location>
    <ligand>
        <name>1-deoxy-D-xylulose 5-phosphate</name>
        <dbReference type="ChEBI" id="CHEBI:57792"/>
    </ligand>
</feature>
<feature type="binding site" evidence="9">
    <location>
        <position position="136"/>
    </location>
    <ligand>
        <name>1-deoxy-D-xylulose 5-phosphate</name>
        <dbReference type="ChEBI" id="CHEBI:57792"/>
    </ligand>
</feature>
<evidence type="ECO:0000259" key="11">
    <source>
        <dbReference type="Pfam" id="PF08436"/>
    </source>
</evidence>
<gene>
    <name evidence="9 13" type="primary">dxr</name>
    <name evidence="13" type="ORF">KO353_15755</name>
</gene>
<dbReference type="PANTHER" id="PTHR30525">
    <property type="entry name" value="1-DEOXY-D-XYLULOSE 5-PHOSPHATE REDUCTOISOMERASE"/>
    <property type="match status" value="1"/>
</dbReference>
<evidence type="ECO:0000256" key="6">
    <source>
        <dbReference type="ARBA" id="ARBA00023211"/>
    </source>
</evidence>
<evidence type="ECO:0000256" key="1">
    <source>
        <dbReference type="ARBA" id="ARBA00005094"/>
    </source>
</evidence>
<dbReference type="Pfam" id="PF02670">
    <property type="entry name" value="DXP_reductoisom"/>
    <property type="match status" value="1"/>
</dbReference>
<evidence type="ECO:0000313" key="13">
    <source>
        <dbReference type="EMBL" id="QXM26385.1"/>
    </source>
</evidence>
<name>A0A975U4Y1_9PROT</name>
<feature type="binding site" evidence="9">
    <location>
        <position position="229"/>
    </location>
    <ligand>
        <name>1-deoxy-D-xylulose 5-phosphate</name>
        <dbReference type="ChEBI" id="CHEBI:57792"/>
    </ligand>
</feature>
<dbReference type="AlphaFoldDB" id="A0A975U4Y1"/>
<dbReference type="InterPro" id="IPR003821">
    <property type="entry name" value="DXP_reductoisomerase"/>
</dbReference>
<feature type="binding site" evidence="9">
    <location>
        <position position="23"/>
    </location>
    <ligand>
        <name>NADPH</name>
        <dbReference type="ChEBI" id="CHEBI:57783"/>
    </ligand>
</feature>
<feature type="binding site" evidence="9">
    <location>
        <position position="232"/>
    </location>
    <ligand>
        <name>1-deoxy-D-xylulose 5-phosphate</name>
        <dbReference type="ChEBI" id="CHEBI:57792"/>
    </ligand>
</feature>
<dbReference type="PIRSF" id="PIRSF006205">
    <property type="entry name" value="Dxp_reductismrs"/>
    <property type="match status" value="1"/>
</dbReference>
<evidence type="ECO:0000259" key="12">
    <source>
        <dbReference type="Pfam" id="PF13288"/>
    </source>
</evidence>
<feature type="domain" description="1-deoxy-D-xylulose 5-phosphate reductoisomerase N-terminal" evidence="10">
    <location>
        <begin position="17"/>
        <end position="143"/>
    </location>
</feature>
<feature type="domain" description="DXP reductoisomerase C-terminal" evidence="12">
    <location>
        <begin position="272"/>
        <end position="388"/>
    </location>
</feature>
<feature type="binding site" evidence="9">
    <location>
        <position position="26"/>
    </location>
    <ligand>
        <name>NADPH</name>
        <dbReference type="ChEBI" id="CHEBI:57783"/>
    </ligand>
</feature>
<feature type="binding site" evidence="9">
    <location>
        <position position="228"/>
    </location>
    <ligand>
        <name>1-deoxy-D-xylulose 5-phosphate</name>
        <dbReference type="ChEBI" id="CHEBI:57792"/>
    </ligand>
</feature>
<sequence>MIGAGPPDLAAETPRRVTVLGATGSIGRATLDLIAAAPEGSFDVQALVANGNAAALAEAARRVRAKRAVVADERALPELRDALAGTGIDTAAGADAVVEAATMPADWTMAGIVGAAGLAPTLAAVAQGGIVAIANKECLVCAGAALMARARAAGTTLLPVDSEHNAIFQAIACGGASGIESIVLTASGGPFWGWSLEAMRVASPAQAVAHPVWRMGAKISIDSATMMNKGLEIIEAAHLFGLPDDRIDVLVHRQALVHGLVYYGDRSVVATLAPPDMHTPIAHTLAWPRRMALPLPRLDLAAAGALTFERPDVERFPALRLARAALRAGGTAPAVLNAANEVAVRLFLDGRIGFLSIAALIEAVLDRVATTSAEDLDAVLAADAEARRVAEEETRSFA</sequence>
<dbReference type="KEGG" id="elio:KO353_15755"/>
<feature type="binding site" evidence="9">
    <location>
        <position position="232"/>
    </location>
    <ligand>
        <name>Mn(2+)</name>
        <dbReference type="ChEBI" id="CHEBI:29035"/>
    </ligand>
</feature>
<comment type="caution">
    <text evidence="9">Lacks conserved residue(s) required for the propagation of feature annotation.</text>
</comment>
<feature type="domain" description="1-deoxy-D-xylulose 5-phosphate reductoisomerase C-terminal" evidence="11">
    <location>
        <begin position="157"/>
        <end position="240"/>
    </location>
</feature>
<feature type="binding site" evidence="9">
    <location>
        <position position="223"/>
    </location>
    <ligand>
        <name>1-deoxy-D-xylulose 5-phosphate</name>
        <dbReference type="ChEBI" id="CHEBI:57792"/>
    </ligand>
</feature>
<proteinExistence type="inferred from homology"/>